<dbReference type="Pfam" id="PF06477">
    <property type="entry name" value="DUF1091"/>
    <property type="match status" value="1"/>
</dbReference>
<dbReference type="PANTHER" id="PTHR20898">
    <property type="entry name" value="DAEDALUS ON 3-RELATED-RELATED"/>
    <property type="match status" value="1"/>
</dbReference>
<dbReference type="InterPro" id="IPR010512">
    <property type="entry name" value="DUF1091"/>
</dbReference>
<dbReference type="Proteomes" id="UP001151699">
    <property type="component" value="Chromosome X"/>
</dbReference>
<name>A0A9Q0MSV7_9DIPT</name>
<proteinExistence type="predicted"/>
<evidence type="ECO:0000313" key="2">
    <source>
        <dbReference type="Proteomes" id="UP001151699"/>
    </source>
</evidence>
<sequence length="154" mass="18013">MLQDHHQITLNTYICEVLDFTIVYNYTCKLTKSWTTTNRTTILRSTELNFKPGIKVYSFNLNLRLYRKFGNVFRPYLIDIEQDLCALLGKDRKSKNNSLLRKLLNLEAITKFGNFYEPCPFSGKRYERNVTADHVNIALSGEYKLDVTAFTTIH</sequence>
<dbReference type="PANTHER" id="PTHR20898:SF0">
    <property type="entry name" value="DAEDALUS ON 3-RELATED"/>
    <property type="match status" value="1"/>
</dbReference>
<keyword evidence="2" id="KW-1185">Reference proteome</keyword>
<gene>
    <name evidence="1" type="ORF">Bhyg_09835</name>
</gene>
<dbReference type="EMBL" id="WJQU01000003">
    <property type="protein sequence ID" value="KAJ6637109.1"/>
    <property type="molecule type" value="Genomic_DNA"/>
</dbReference>
<evidence type="ECO:0000313" key="1">
    <source>
        <dbReference type="EMBL" id="KAJ6637109.1"/>
    </source>
</evidence>
<accession>A0A9Q0MSV7</accession>
<protein>
    <submittedName>
        <fullName evidence="1">Uncharacterized protein</fullName>
    </submittedName>
</protein>
<comment type="caution">
    <text evidence="1">The sequence shown here is derived from an EMBL/GenBank/DDBJ whole genome shotgun (WGS) entry which is preliminary data.</text>
</comment>
<feature type="non-terminal residue" evidence="1">
    <location>
        <position position="1"/>
    </location>
</feature>
<reference evidence="1" key="1">
    <citation type="submission" date="2022-07" db="EMBL/GenBank/DDBJ databases">
        <authorList>
            <person name="Trinca V."/>
            <person name="Uliana J.V.C."/>
            <person name="Torres T.T."/>
            <person name="Ward R.J."/>
            <person name="Monesi N."/>
        </authorList>
    </citation>
    <scope>NUCLEOTIDE SEQUENCE</scope>
    <source>
        <strain evidence="1">HSMRA1968</strain>
        <tissue evidence="1">Whole embryos</tissue>
    </source>
</reference>
<dbReference type="OrthoDB" id="7727171at2759"/>
<organism evidence="1 2">
    <name type="scientific">Pseudolycoriella hygida</name>
    <dbReference type="NCBI Taxonomy" id="35572"/>
    <lineage>
        <taxon>Eukaryota</taxon>
        <taxon>Metazoa</taxon>
        <taxon>Ecdysozoa</taxon>
        <taxon>Arthropoda</taxon>
        <taxon>Hexapoda</taxon>
        <taxon>Insecta</taxon>
        <taxon>Pterygota</taxon>
        <taxon>Neoptera</taxon>
        <taxon>Endopterygota</taxon>
        <taxon>Diptera</taxon>
        <taxon>Nematocera</taxon>
        <taxon>Sciaroidea</taxon>
        <taxon>Sciaridae</taxon>
        <taxon>Pseudolycoriella</taxon>
    </lineage>
</organism>
<dbReference type="AlphaFoldDB" id="A0A9Q0MSV7"/>